<proteinExistence type="predicted"/>
<dbReference type="EMBL" id="CP102774">
    <property type="protein sequence ID" value="UZF87937.1"/>
    <property type="molecule type" value="Genomic_DNA"/>
</dbReference>
<keyword evidence="1" id="KW-0732">Signal</keyword>
<feature type="domain" description="DUF2059" evidence="2">
    <location>
        <begin position="90"/>
        <end position="145"/>
    </location>
</feature>
<feature type="chain" id="PRO_5038522307" evidence="1">
    <location>
        <begin position="24"/>
        <end position="165"/>
    </location>
</feature>
<accession>A0A9E7ZX09</accession>
<name>A0A9E7ZX09_9HYPH</name>
<dbReference type="Pfam" id="PF09832">
    <property type="entry name" value="DUF2059"/>
    <property type="match status" value="1"/>
</dbReference>
<evidence type="ECO:0000256" key="1">
    <source>
        <dbReference type="SAM" id="SignalP"/>
    </source>
</evidence>
<organism evidence="3">
    <name type="scientific">Bosea sp. NBC_00436</name>
    <dbReference type="NCBI Taxonomy" id="2969620"/>
    <lineage>
        <taxon>Bacteria</taxon>
        <taxon>Pseudomonadati</taxon>
        <taxon>Pseudomonadota</taxon>
        <taxon>Alphaproteobacteria</taxon>
        <taxon>Hyphomicrobiales</taxon>
        <taxon>Boseaceae</taxon>
        <taxon>Bosea</taxon>
    </lineage>
</organism>
<evidence type="ECO:0000259" key="2">
    <source>
        <dbReference type="Pfam" id="PF09832"/>
    </source>
</evidence>
<gene>
    <name evidence="3" type="ORF">NWE54_03895</name>
</gene>
<dbReference type="AlphaFoldDB" id="A0A9E7ZX09"/>
<reference evidence="3" key="1">
    <citation type="submission" date="2022-08" db="EMBL/GenBank/DDBJ databases">
        <title>Complete Genome Sequences of 2 Bosea sp. soil isolates.</title>
        <authorList>
            <person name="Alvarez Arevalo M."/>
            <person name="Sterndorff E.B."/>
            <person name="Faurdal D."/>
            <person name="Joergensen T.S."/>
            <person name="Weber T."/>
        </authorList>
    </citation>
    <scope>NUCLEOTIDE SEQUENCE</scope>
    <source>
        <strain evidence="3">NBC_00436</strain>
    </source>
</reference>
<feature type="signal peptide" evidence="1">
    <location>
        <begin position="1"/>
        <end position="23"/>
    </location>
</feature>
<evidence type="ECO:0000313" key="3">
    <source>
        <dbReference type="EMBL" id="UZF87937.1"/>
    </source>
</evidence>
<protein>
    <submittedName>
        <fullName evidence="3">DUF2059 domain-containing protein</fullName>
    </submittedName>
</protein>
<sequence length="165" mass="18349">MIRRTLVRAAVGLALLCAAPAFAQAPALAPSHVQAAREVLELSGVTQGFSNIYNEFERNVQGMLATRPEMKKDADAVIAALKPEVDKRAEEMAKIASEVFARKMTEADLKEVAAFFKSPVGQRYSTLRREAMDDIVNLLAPWTVQTSQYMFDRFSQEMSKRGHTL</sequence>
<dbReference type="InterPro" id="IPR018637">
    <property type="entry name" value="DUF2059"/>
</dbReference>